<dbReference type="RefSeq" id="WP_167941776.1">
    <property type="nucleotide sequence ID" value="NZ_JAATJA010000002.1"/>
</dbReference>
<dbReference type="InterPro" id="IPR005502">
    <property type="entry name" value="Ribosyl_crysJ1"/>
</dbReference>
<keyword evidence="2 4" id="KW-0378">Hydrolase</keyword>
<evidence type="ECO:0000313" key="5">
    <source>
        <dbReference type="Proteomes" id="UP000580856"/>
    </source>
</evidence>
<comment type="cofactor">
    <cofactor evidence="3">
        <name>Mg(2+)</name>
        <dbReference type="ChEBI" id="CHEBI:18420"/>
    </cofactor>
    <text evidence="3">Binds 2 magnesium ions per subunit.</text>
</comment>
<gene>
    <name evidence="4" type="ORF">GGQ74_002406</name>
</gene>
<dbReference type="Pfam" id="PF03747">
    <property type="entry name" value="ADP_ribosyl_GH"/>
    <property type="match status" value="1"/>
</dbReference>
<evidence type="ECO:0000256" key="2">
    <source>
        <dbReference type="ARBA" id="ARBA00022801"/>
    </source>
</evidence>
<comment type="similarity">
    <text evidence="1">Belongs to the ADP-ribosylglycohydrolase family.</text>
</comment>
<dbReference type="Proteomes" id="UP000580856">
    <property type="component" value="Unassembled WGS sequence"/>
</dbReference>
<feature type="binding site" evidence="3">
    <location>
        <position position="65"/>
    </location>
    <ligand>
        <name>Mg(2+)</name>
        <dbReference type="ChEBI" id="CHEBI:18420"/>
        <label>1</label>
    </ligand>
</feature>
<accession>A0A846QQU4</accession>
<name>A0A846QQU4_9BACT</name>
<organism evidence="4 5">
    <name type="scientific">Desulfobaculum xiamenense</name>
    <dbReference type="NCBI Taxonomy" id="995050"/>
    <lineage>
        <taxon>Bacteria</taxon>
        <taxon>Pseudomonadati</taxon>
        <taxon>Thermodesulfobacteriota</taxon>
        <taxon>Desulfovibrionia</taxon>
        <taxon>Desulfovibrionales</taxon>
        <taxon>Desulfovibrionaceae</taxon>
        <taxon>Desulfobaculum</taxon>
    </lineage>
</organism>
<dbReference type="InterPro" id="IPR050792">
    <property type="entry name" value="ADP-ribosylglycohydrolase"/>
</dbReference>
<dbReference type="SUPFAM" id="SSF101478">
    <property type="entry name" value="ADP-ribosylglycohydrolase"/>
    <property type="match status" value="1"/>
</dbReference>
<dbReference type="AlphaFoldDB" id="A0A846QQU4"/>
<protein>
    <submittedName>
        <fullName evidence="4">ADP-ribosylglycohydrolase</fullName>
    </submittedName>
</protein>
<evidence type="ECO:0000256" key="3">
    <source>
        <dbReference type="PIRSR" id="PIRSR605502-1"/>
    </source>
</evidence>
<reference evidence="4 5" key="1">
    <citation type="submission" date="2020-03" db="EMBL/GenBank/DDBJ databases">
        <title>Genomic Encyclopedia of Type Strains, Phase IV (KMG-IV): sequencing the most valuable type-strain genomes for metagenomic binning, comparative biology and taxonomic classification.</title>
        <authorList>
            <person name="Goeker M."/>
        </authorList>
    </citation>
    <scope>NUCLEOTIDE SEQUENCE [LARGE SCALE GENOMIC DNA]</scope>
    <source>
        <strain evidence="4 5">DSM 24233</strain>
    </source>
</reference>
<proteinExistence type="inferred from homology"/>
<keyword evidence="3" id="KW-0479">Metal-binding</keyword>
<evidence type="ECO:0000313" key="4">
    <source>
        <dbReference type="EMBL" id="NJB68733.1"/>
    </source>
</evidence>
<dbReference type="GO" id="GO:0016787">
    <property type="term" value="F:hydrolase activity"/>
    <property type="evidence" value="ECO:0007669"/>
    <property type="project" value="UniProtKB-KW"/>
</dbReference>
<dbReference type="Gene3D" id="1.10.4080.10">
    <property type="entry name" value="ADP-ribosylation/Crystallin J1"/>
    <property type="match status" value="1"/>
</dbReference>
<comment type="caution">
    <text evidence="4">The sequence shown here is derived from an EMBL/GenBank/DDBJ whole genome shotgun (WGS) entry which is preliminary data.</text>
</comment>
<feature type="binding site" evidence="3">
    <location>
        <position position="264"/>
    </location>
    <ligand>
        <name>Mg(2+)</name>
        <dbReference type="ChEBI" id="CHEBI:18420"/>
        <label>1</label>
    </ligand>
</feature>
<dbReference type="InterPro" id="IPR036705">
    <property type="entry name" value="Ribosyl_crysJ1_sf"/>
</dbReference>
<evidence type="ECO:0000256" key="1">
    <source>
        <dbReference type="ARBA" id="ARBA00010702"/>
    </source>
</evidence>
<dbReference type="PANTHER" id="PTHR16222:SF24">
    <property type="entry name" value="ADP-RIBOSYLHYDROLASE ARH3"/>
    <property type="match status" value="1"/>
</dbReference>
<dbReference type="GO" id="GO:0046872">
    <property type="term" value="F:metal ion binding"/>
    <property type="evidence" value="ECO:0007669"/>
    <property type="project" value="UniProtKB-KW"/>
</dbReference>
<keyword evidence="3" id="KW-0460">Magnesium</keyword>
<sequence length="307" mass="32691">MHAVPSLKERAAAACWAAFAADSLALSAHWVYDTRAIRQTLGRPDALAAPMDPRYHKNRSAGDLTHYGDQMFVLLESVAATGGFDLDDFFGRWRKLFDGYDGYIDSATRTTLERIEFGEGPQSCGSNSNDLSGASRLAALVPALHDDLDALVAAARAQAKMTHNNPLVLDAAEFFARAIHAGLGGASVSDALDTASRERYIAAPIESWLAQGREFSAGDTVSAVATFGQSCHIEGAFRSTVQIVLRHADDLREALVDNVMAGGDSAARGMLVGALLGAVHGPKALPPEWTGGLTRREAIVTLLNSLR</sequence>
<dbReference type="EMBL" id="JAATJA010000002">
    <property type="protein sequence ID" value="NJB68733.1"/>
    <property type="molecule type" value="Genomic_DNA"/>
</dbReference>
<keyword evidence="5" id="KW-1185">Reference proteome</keyword>
<dbReference type="PANTHER" id="PTHR16222">
    <property type="entry name" value="ADP-RIBOSYLGLYCOHYDROLASE"/>
    <property type="match status" value="1"/>
</dbReference>